<evidence type="ECO:0000256" key="3">
    <source>
        <dbReference type="ARBA" id="ARBA00008726"/>
    </source>
</evidence>
<dbReference type="Pfam" id="PF22782">
    <property type="entry name" value="SDE2"/>
    <property type="match status" value="1"/>
</dbReference>
<dbReference type="PROSITE" id="PS50053">
    <property type="entry name" value="UBIQUITIN_2"/>
    <property type="match status" value="1"/>
</dbReference>
<evidence type="ECO:0000313" key="11">
    <source>
        <dbReference type="EMBL" id="KAJ1915655.1"/>
    </source>
</evidence>
<comment type="caution">
    <text evidence="11">The sequence shown here is derived from an EMBL/GenBank/DDBJ whole genome shotgun (WGS) entry which is preliminary data.</text>
</comment>
<evidence type="ECO:0000256" key="7">
    <source>
        <dbReference type="ARBA" id="ARBA00023242"/>
    </source>
</evidence>
<feature type="region of interest" description="Disordered" evidence="9">
    <location>
        <begin position="203"/>
        <end position="256"/>
    </location>
</feature>
<sequence>MSYPEILVRLPLVDGNQGYPDRTHRTVCLDAAALPIGPGTPVTVATLKALLTERYGIPIAQQRLTTDGGLRLADDYPFLATHGHVAAPWSCQLQLAVRGGKGGFGSMLRARGAMMASKKATDQDACRNLDGHRLRSAKAVEAAIKKMDQADELARKRKEKLHKRIQRGLQEPVEREHRFEDGQFFKDTERMAAKAKQAVHKAVRAQTTVQTVAASSCSNGGRASESRHAGSSGASSPGSSSTSSPPAGLQTSKTAATPVDLALWDNISDLSDGSDSDTAEAS</sequence>
<evidence type="ECO:0000256" key="1">
    <source>
        <dbReference type="ARBA" id="ARBA00004123"/>
    </source>
</evidence>
<evidence type="ECO:0000256" key="5">
    <source>
        <dbReference type="ARBA" id="ARBA00022664"/>
    </source>
</evidence>
<dbReference type="PANTHER" id="PTHR12786:SF1">
    <property type="entry name" value="SPLICING REGULATOR SDE2"/>
    <property type="match status" value="1"/>
</dbReference>
<dbReference type="InterPro" id="IPR051421">
    <property type="entry name" value="RNA_Proc_DNA_Dmg_Regulator"/>
</dbReference>
<dbReference type="Proteomes" id="UP001150569">
    <property type="component" value="Unassembled WGS sequence"/>
</dbReference>
<dbReference type="EMBL" id="JANBPT010000620">
    <property type="protein sequence ID" value="KAJ1915655.1"/>
    <property type="molecule type" value="Genomic_DNA"/>
</dbReference>
<dbReference type="GO" id="GO:0008380">
    <property type="term" value="P:RNA splicing"/>
    <property type="evidence" value="ECO:0007669"/>
    <property type="project" value="UniProtKB-KW"/>
</dbReference>
<keyword evidence="12" id="KW-1185">Reference proteome</keyword>
<reference evidence="11" key="1">
    <citation type="submission" date="2022-07" db="EMBL/GenBank/DDBJ databases">
        <title>Phylogenomic reconstructions and comparative analyses of Kickxellomycotina fungi.</title>
        <authorList>
            <person name="Reynolds N.K."/>
            <person name="Stajich J.E."/>
            <person name="Barry K."/>
            <person name="Grigoriev I.V."/>
            <person name="Crous P."/>
            <person name="Smith M.E."/>
        </authorList>
    </citation>
    <scope>NUCLEOTIDE SEQUENCE</scope>
    <source>
        <strain evidence="11">RSA 861</strain>
    </source>
</reference>
<evidence type="ECO:0000256" key="8">
    <source>
        <dbReference type="ARBA" id="ARBA00023306"/>
    </source>
</evidence>
<dbReference type="InterPro" id="IPR053822">
    <property type="entry name" value="SDE2-like_dom"/>
</dbReference>
<feature type="domain" description="Ubiquitin-like" evidence="10">
    <location>
        <begin position="43"/>
        <end position="75"/>
    </location>
</feature>
<dbReference type="CDD" id="cd17039">
    <property type="entry name" value="Ubl_ubiquitin_like"/>
    <property type="match status" value="1"/>
</dbReference>
<dbReference type="InterPro" id="IPR000626">
    <property type="entry name" value="Ubiquitin-like_dom"/>
</dbReference>
<protein>
    <recommendedName>
        <fullName evidence="10">Ubiquitin-like domain-containing protein</fullName>
    </recommendedName>
</protein>
<evidence type="ECO:0000256" key="9">
    <source>
        <dbReference type="SAM" id="MobiDB-lite"/>
    </source>
</evidence>
<comment type="similarity">
    <text evidence="3">Belongs to the SDE2 family.</text>
</comment>
<keyword evidence="6" id="KW-0508">mRNA splicing</keyword>
<organism evidence="11 12">
    <name type="scientific">Tieghemiomyces parasiticus</name>
    <dbReference type="NCBI Taxonomy" id="78921"/>
    <lineage>
        <taxon>Eukaryota</taxon>
        <taxon>Fungi</taxon>
        <taxon>Fungi incertae sedis</taxon>
        <taxon>Zoopagomycota</taxon>
        <taxon>Kickxellomycotina</taxon>
        <taxon>Dimargaritomycetes</taxon>
        <taxon>Dimargaritales</taxon>
        <taxon>Dimargaritaceae</taxon>
        <taxon>Tieghemiomyces</taxon>
    </lineage>
</organism>
<evidence type="ECO:0000256" key="6">
    <source>
        <dbReference type="ARBA" id="ARBA00023187"/>
    </source>
</evidence>
<keyword evidence="7" id="KW-0539">Nucleus</keyword>
<name>A0A9W7ZSF1_9FUNG</name>
<keyword evidence="4" id="KW-0963">Cytoplasm</keyword>
<evidence type="ECO:0000256" key="4">
    <source>
        <dbReference type="ARBA" id="ARBA00022490"/>
    </source>
</evidence>
<keyword evidence="8" id="KW-0131">Cell cycle</keyword>
<dbReference type="GO" id="GO:0006397">
    <property type="term" value="P:mRNA processing"/>
    <property type="evidence" value="ECO:0007669"/>
    <property type="project" value="UniProtKB-KW"/>
</dbReference>
<feature type="compositionally biased region" description="Low complexity" evidence="9">
    <location>
        <begin position="229"/>
        <end position="248"/>
    </location>
</feature>
<evidence type="ECO:0000256" key="2">
    <source>
        <dbReference type="ARBA" id="ARBA00004496"/>
    </source>
</evidence>
<dbReference type="AlphaFoldDB" id="A0A9W7ZSF1"/>
<dbReference type="GO" id="GO:0005634">
    <property type="term" value="C:nucleus"/>
    <property type="evidence" value="ECO:0007669"/>
    <property type="project" value="UniProtKB-SubCell"/>
</dbReference>
<evidence type="ECO:0000313" key="12">
    <source>
        <dbReference type="Proteomes" id="UP001150569"/>
    </source>
</evidence>
<proteinExistence type="inferred from homology"/>
<gene>
    <name evidence="11" type="ORF">IWQ60_008372</name>
</gene>
<dbReference type="PANTHER" id="PTHR12786">
    <property type="entry name" value="SPLICING FACTOR SF3A-RELATED"/>
    <property type="match status" value="1"/>
</dbReference>
<accession>A0A9W7ZSF1</accession>
<evidence type="ECO:0000259" key="10">
    <source>
        <dbReference type="PROSITE" id="PS50053"/>
    </source>
</evidence>
<dbReference type="OrthoDB" id="547031at2759"/>
<comment type="subcellular location">
    <subcellularLocation>
        <location evidence="2">Cytoplasm</location>
    </subcellularLocation>
    <subcellularLocation>
        <location evidence="1">Nucleus</location>
    </subcellularLocation>
</comment>
<keyword evidence="5" id="KW-0507">mRNA processing</keyword>
<dbReference type="GO" id="GO:0005737">
    <property type="term" value="C:cytoplasm"/>
    <property type="evidence" value="ECO:0007669"/>
    <property type="project" value="UniProtKB-SubCell"/>
</dbReference>
<feature type="compositionally biased region" description="Polar residues" evidence="9">
    <location>
        <begin position="207"/>
        <end position="219"/>
    </location>
</feature>